<evidence type="ECO:0000259" key="6">
    <source>
        <dbReference type="Pfam" id="PF04542"/>
    </source>
</evidence>
<name>A0A3L9YG87_9FLAO</name>
<feature type="domain" description="RNA polymerase sigma-70 region 2" evidence="6">
    <location>
        <begin position="18"/>
        <end position="81"/>
    </location>
</feature>
<dbReference type="SUPFAM" id="SSF88946">
    <property type="entry name" value="Sigma2 domain of RNA polymerase sigma factors"/>
    <property type="match status" value="1"/>
</dbReference>
<gene>
    <name evidence="8" type="ORF">BXY75_3008</name>
</gene>
<organism evidence="8 9">
    <name type="scientific">Ulvibacter antarcticus</name>
    <dbReference type="NCBI Taxonomy" id="442714"/>
    <lineage>
        <taxon>Bacteria</taxon>
        <taxon>Pseudomonadati</taxon>
        <taxon>Bacteroidota</taxon>
        <taxon>Flavobacteriia</taxon>
        <taxon>Flavobacteriales</taxon>
        <taxon>Flavobacteriaceae</taxon>
        <taxon>Ulvibacter</taxon>
    </lineage>
</organism>
<sequence length="190" mass="22324">MTRRKAMSSEKLFPNTWVDRYSDYLYNYTIVRVNDHEVTQDLISETFLAGLKSKDNFKGEASERTWLISILKRKIIDHYRKINSRKGKAEVRMSYNSDEAEGDWLEERVSDPFDKTAEDRLENEELGLAILNCLDKLNDKQATIFKLKTIDNFDTEAICNEFNITASNLWVIIHRARKSMAECLEENWLN</sequence>
<evidence type="ECO:0000259" key="7">
    <source>
        <dbReference type="Pfam" id="PF08281"/>
    </source>
</evidence>
<dbReference type="AlphaFoldDB" id="A0A3L9YG87"/>
<dbReference type="Proteomes" id="UP000271339">
    <property type="component" value="Unassembled WGS sequence"/>
</dbReference>
<dbReference type="InterPro" id="IPR014284">
    <property type="entry name" value="RNA_pol_sigma-70_dom"/>
</dbReference>
<comment type="similarity">
    <text evidence="1">Belongs to the sigma-70 factor family. ECF subfamily.</text>
</comment>
<keyword evidence="9" id="KW-1185">Reference proteome</keyword>
<dbReference type="GO" id="GO:0006352">
    <property type="term" value="P:DNA-templated transcription initiation"/>
    <property type="evidence" value="ECO:0007669"/>
    <property type="project" value="InterPro"/>
</dbReference>
<dbReference type="PANTHER" id="PTHR43133:SF8">
    <property type="entry name" value="RNA POLYMERASE SIGMA FACTOR HI_1459-RELATED"/>
    <property type="match status" value="1"/>
</dbReference>
<keyword evidence="4" id="KW-0238">DNA-binding</keyword>
<comment type="caution">
    <text evidence="8">The sequence shown here is derived from an EMBL/GenBank/DDBJ whole genome shotgun (WGS) entry which is preliminary data.</text>
</comment>
<feature type="domain" description="RNA polymerase sigma factor 70 region 4 type 2" evidence="7">
    <location>
        <begin position="129"/>
        <end position="180"/>
    </location>
</feature>
<dbReference type="InterPro" id="IPR007627">
    <property type="entry name" value="RNA_pol_sigma70_r2"/>
</dbReference>
<evidence type="ECO:0000256" key="2">
    <source>
        <dbReference type="ARBA" id="ARBA00023015"/>
    </source>
</evidence>
<dbReference type="InterPro" id="IPR036388">
    <property type="entry name" value="WH-like_DNA-bd_sf"/>
</dbReference>
<evidence type="ECO:0000313" key="9">
    <source>
        <dbReference type="Proteomes" id="UP000271339"/>
    </source>
</evidence>
<dbReference type="EMBL" id="REFC01000015">
    <property type="protein sequence ID" value="RMA57125.1"/>
    <property type="molecule type" value="Genomic_DNA"/>
</dbReference>
<dbReference type="InterPro" id="IPR013324">
    <property type="entry name" value="RNA_pol_sigma_r3/r4-like"/>
</dbReference>
<dbReference type="SUPFAM" id="SSF88659">
    <property type="entry name" value="Sigma3 and sigma4 domains of RNA polymerase sigma factors"/>
    <property type="match status" value="1"/>
</dbReference>
<dbReference type="NCBIfam" id="TIGR02937">
    <property type="entry name" value="sigma70-ECF"/>
    <property type="match status" value="1"/>
</dbReference>
<reference evidence="8 9" key="1">
    <citation type="submission" date="2018-10" db="EMBL/GenBank/DDBJ databases">
        <title>Genomic Encyclopedia of Archaeal and Bacterial Type Strains, Phase II (KMG-II): from individual species to whole genera.</title>
        <authorList>
            <person name="Goeker M."/>
        </authorList>
    </citation>
    <scope>NUCLEOTIDE SEQUENCE [LARGE SCALE GENOMIC DNA]</scope>
    <source>
        <strain evidence="8 9">DSM 23424</strain>
    </source>
</reference>
<accession>A0A3L9YG87</accession>
<dbReference type="GO" id="GO:0003677">
    <property type="term" value="F:DNA binding"/>
    <property type="evidence" value="ECO:0007669"/>
    <property type="project" value="UniProtKB-KW"/>
</dbReference>
<evidence type="ECO:0000256" key="1">
    <source>
        <dbReference type="ARBA" id="ARBA00010641"/>
    </source>
</evidence>
<keyword evidence="5" id="KW-0804">Transcription</keyword>
<evidence type="ECO:0000313" key="8">
    <source>
        <dbReference type="EMBL" id="RMA57125.1"/>
    </source>
</evidence>
<dbReference type="Gene3D" id="1.10.1740.10">
    <property type="match status" value="1"/>
</dbReference>
<dbReference type="InterPro" id="IPR013249">
    <property type="entry name" value="RNA_pol_sigma70_r4_t2"/>
</dbReference>
<keyword evidence="2" id="KW-0805">Transcription regulation</keyword>
<dbReference type="InterPro" id="IPR013325">
    <property type="entry name" value="RNA_pol_sigma_r2"/>
</dbReference>
<dbReference type="PANTHER" id="PTHR43133">
    <property type="entry name" value="RNA POLYMERASE ECF-TYPE SIGMA FACTO"/>
    <property type="match status" value="1"/>
</dbReference>
<dbReference type="InterPro" id="IPR039425">
    <property type="entry name" value="RNA_pol_sigma-70-like"/>
</dbReference>
<keyword evidence="3" id="KW-0731">Sigma factor</keyword>
<proteinExistence type="inferred from homology"/>
<dbReference type="Gene3D" id="1.10.10.10">
    <property type="entry name" value="Winged helix-like DNA-binding domain superfamily/Winged helix DNA-binding domain"/>
    <property type="match status" value="1"/>
</dbReference>
<evidence type="ECO:0000256" key="4">
    <source>
        <dbReference type="ARBA" id="ARBA00023125"/>
    </source>
</evidence>
<dbReference type="GO" id="GO:0016987">
    <property type="term" value="F:sigma factor activity"/>
    <property type="evidence" value="ECO:0007669"/>
    <property type="project" value="UniProtKB-KW"/>
</dbReference>
<evidence type="ECO:0000256" key="5">
    <source>
        <dbReference type="ARBA" id="ARBA00023163"/>
    </source>
</evidence>
<dbReference type="Pfam" id="PF08281">
    <property type="entry name" value="Sigma70_r4_2"/>
    <property type="match status" value="1"/>
</dbReference>
<protein>
    <submittedName>
        <fullName evidence="8">RNA polymerase sigma-70 factor (ECF subfamily)</fullName>
    </submittedName>
</protein>
<evidence type="ECO:0000256" key="3">
    <source>
        <dbReference type="ARBA" id="ARBA00023082"/>
    </source>
</evidence>
<dbReference type="Pfam" id="PF04542">
    <property type="entry name" value="Sigma70_r2"/>
    <property type="match status" value="1"/>
</dbReference>